<dbReference type="AlphaFoldDB" id="A0A8H8UIY3"/>
<name>A0A8H8UIY3_9HELO</name>
<gene>
    <name evidence="2" type="ORF">LSUB1_G000469</name>
</gene>
<dbReference type="OrthoDB" id="3486101at2759"/>
<reference evidence="2 3" key="1">
    <citation type="submission" date="2018-05" db="EMBL/GenBank/DDBJ databases">
        <title>Genome sequencing and assembly of the regulated plant pathogen Lachnellula willkommii and related sister species for the development of diagnostic species identification markers.</title>
        <authorList>
            <person name="Giroux E."/>
            <person name="Bilodeau G."/>
        </authorList>
    </citation>
    <scope>NUCLEOTIDE SEQUENCE [LARGE SCALE GENOMIC DNA]</scope>
    <source>
        <strain evidence="2 3">CBS 197.66</strain>
    </source>
</reference>
<proteinExistence type="predicted"/>
<evidence type="ECO:0000313" key="3">
    <source>
        <dbReference type="Proteomes" id="UP000462212"/>
    </source>
</evidence>
<evidence type="ECO:0000256" key="1">
    <source>
        <dbReference type="SAM" id="MobiDB-lite"/>
    </source>
</evidence>
<sequence>MPQLTPPPPALTSPSQAVRKLLPPISAPRLANQCNIFANVSVYVVETTSLKSTTVRSIPLDTEKMRNFLFQMPVPFSMRADVFERYWPMVDNIWSRYDEINVVGKDKIPYNSIRFACRFARKLENEPSRGVNPVSKRQRREGGTCTCRVKAKFFHGLPDIPDHYRFEHSSQKECDWLHSHTIDESDGIKINSFLKAAAAVEAAKGHMPADIYRNMRSVQLFGHDGIFVGDALDAAGGRFMTRMHANNAKQSAMSSAGGKFSTRQHVTDVRYSLKQPHPEERVAHLAEIISIDPRTIWPEALGKKVDDQEEHAKIIKNDIRSLVESIAIGGRTTVPRDVLIPLMNSVAAYMDKSSEDVDGKPLLEAILRVEEQCGMASHPPQDSPSGAFDNSNTFG</sequence>
<protein>
    <submittedName>
        <fullName evidence="2">Uncharacterized protein</fullName>
    </submittedName>
</protein>
<dbReference type="Proteomes" id="UP000462212">
    <property type="component" value="Unassembled WGS sequence"/>
</dbReference>
<evidence type="ECO:0000313" key="2">
    <source>
        <dbReference type="EMBL" id="TVY45900.1"/>
    </source>
</evidence>
<dbReference type="EMBL" id="QGMJ01000004">
    <property type="protein sequence ID" value="TVY45900.1"/>
    <property type="molecule type" value="Genomic_DNA"/>
</dbReference>
<accession>A0A8H8UIY3</accession>
<organism evidence="2 3">
    <name type="scientific">Lachnellula subtilissima</name>
    <dbReference type="NCBI Taxonomy" id="602034"/>
    <lineage>
        <taxon>Eukaryota</taxon>
        <taxon>Fungi</taxon>
        <taxon>Dikarya</taxon>
        <taxon>Ascomycota</taxon>
        <taxon>Pezizomycotina</taxon>
        <taxon>Leotiomycetes</taxon>
        <taxon>Helotiales</taxon>
        <taxon>Lachnaceae</taxon>
        <taxon>Lachnellula</taxon>
    </lineage>
</organism>
<comment type="caution">
    <text evidence="2">The sequence shown here is derived from an EMBL/GenBank/DDBJ whole genome shotgun (WGS) entry which is preliminary data.</text>
</comment>
<feature type="region of interest" description="Disordered" evidence="1">
    <location>
        <begin position="375"/>
        <end position="395"/>
    </location>
</feature>
<keyword evidence="3" id="KW-1185">Reference proteome</keyword>